<keyword evidence="5" id="KW-1185">Reference proteome</keyword>
<dbReference type="RefSeq" id="WP_338412189.1">
    <property type="nucleotide sequence ID" value="NZ_CP093310.2"/>
</dbReference>
<dbReference type="KEGG" id="prae:MN210_13440"/>
<dbReference type="InterPro" id="IPR011250">
    <property type="entry name" value="OMP/PagP_B-barrel"/>
</dbReference>
<dbReference type="InterPro" id="IPR001677">
    <property type="entry name" value="TbpB_B_D"/>
</dbReference>
<protein>
    <submittedName>
        <fullName evidence="4">Transferrin-binding protein-like solute binding protein</fullName>
    </submittedName>
</protein>
<organism evidence="4 5">
    <name type="scientific">Psychrobacter raelei</name>
    <dbReference type="NCBI Taxonomy" id="2565531"/>
    <lineage>
        <taxon>Bacteria</taxon>
        <taxon>Pseudomonadati</taxon>
        <taxon>Pseudomonadota</taxon>
        <taxon>Gammaproteobacteria</taxon>
        <taxon>Moraxellales</taxon>
        <taxon>Moraxellaceae</taxon>
        <taxon>Psychrobacter</taxon>
    </lineage>
</organism>
<dbReference type="EMBL" id="CP093310">
    <property type="protein sequence ID" value="UNK05031.2"/>
    <property type="molecule type" value="Genomic_DNA"/>
</dbReference>
<feature type="region of interest" description="Disordered" evidence="1">
    <location>
        <begin position="635"/>
        <end position="658"/>
    </location>
</feature>
<evidence type="ECO:0000256" key="2">
    <source>
        <dbReference type="SAM" id="SignalP"/>
    </source>
</evidence>
<feature type="chain" id="PRO_5043815286" evidence="2">
    <location>
        <begin position="41"/>
        <end position="940"/>
    </location>
</feature>
<feature type="domain" description="Transferrin-binding protein B C-lobe/N-lobe beta-barrel" evidence="3">
    <location>
        <begin position="511"/>
        <end position="636"/>
    </location>
</feature>
<dbReference type="Pfam" id="PF01298">
    <property type="entry name" value="TbpB_B_D"/>
    <property type="match status" value="3"/>
</dbReference>
<evidence type="ECO:0000313" key="4">
    <source>
        <dbReference type="EMBL" id="UNK05031.2"/>
    </source>
</evidence>
<sequence>MSLHCHSNLVVSSAKKLNTPLKPSVVLLTSFIFASVSAYAGTSTKQNTPTNPDVAAQSNLTGVQSNAIGKSGLGTSIRYTEILENNSNSYNQIAVRADKVASKMAKQGPIDIQLTGANDSDLENGFKQHSGFTEVVGQDSAGIAPRKRRMDYTTTYKNFDDQMQIGHVHGDLKAPLINVDEYRLSNVYVQGNATDEADIEFLQGWAKHHQDTNLSEGVVQYTGDATYMENLHLKDGQQSSPVVNGTSEFNVDFVKALLEGTLSFQDGDYKYMPEGNKIGIKAGITGNTFKGNNNGIDTAGGFFGEDGRLLGGIYQQALIPGGEGSAPGEGTTFQGTFGASKTTKTLDPVANPDVAVDSNVTGFHSSALSNDNLIGPSIHYGAIRDNKTGSYDQLSIRANETDSREYYAAVGVNLTGSEDASYGNGFKQHTDETLIELGPILRRDFEYQSIYKDFDGEMQIGHVLGDPKVRWTIITPGRLSNVHVQGNATNLTDMQYMKDLAQYKVDSELNDGKVEYKGVATYMENLHLKDGKRAGPVVDGTSTFDVDFINANLEGELAFNAGAYKYMPEGNKIKIKADITGNTFAGNLNNIDTAGGFYGEDAKLLGGVYQQALTTGGVAKKKGEGTTFQGTFGASKVETRGSNAPSEPELPTVESDMTGFQSTTLSSKEKTLPFGLGKLDNAVGYVAIRDDQSDFTTTVDKDGSLVPVDNRKGDNFKSFDKGVVRADMVKPDSVLKPIDVSLKQSGSVKVDAGKGSFNPTFNYKSVYENFDSQMQVGHVYGNFDSAAGEVSRATNVYVQGYLTATEAMDRLKDINEGKAQYTGVATYIENIHLGDNANTAPVKGTSAFDVDFVNNSVKGELAFDGNFKYMPEGNKIGIEATIDGNTFAGNVNGIDTAGGFYGEDAKFLGGIYQDAAIEGGKGDLPGTGTRFQGTFGAEKQ</sequence>
<evidence type="ECO:0000256" key="1">
    <source>
        <dbReference type="SAM" id="MobiDB-lite"/>
    </source>
</evidence>
<dbReference type="Proteomes" id="UP000829560">
    <property type="component" value="Chromosome"/>
</dbReference>
<proteinExistence type="predicted"/>
<dbReference type="Gene3D" id="2.40.160.90">
    <property type="match status" value="3"/>
</dbReference>
<evidence type="ECO:0000313" key="5">
    <source>
        <dbReference type="Proteomes" id="UP000829560"/>
    </source>
</evidence>
<feature type="domain" description="Transferrin-binding protein B C-lobe/N-lobe beta-barrel" evidence="3">
    <location>
        <begin position="816"/>
        <end position="939"/>
    </location>
</feature>
<feature type="domain" description="Transferrin-binding protein B C-lobe/N-lobe beta-barrel" evidence="3">
    <location>
        <begin position="216"/>
        <end position="341"/>
    </location>
</feature>
<feature type="signal peptide" evidence="2">
    <location>
        <begin position="1"/>
        <end position="40"/>
    </location>
</feature>
<evidence type="ECO:0000259" key="3">
    <source>
        <dbReference type="Pfam" id="PF01298"/>
    </source>
</evidence>
<accession>A0AAT9PE06</accession>
<gene>
    <name evidence="4" type="ORF">MN210_13440</name>
</gene>
<keyword evidence="2" id="KW-0732">Signal</keyword>
<name>A0AAT9PE06_9GAMM</name>
<reference evidence="4" key="1">
    <citation type="submission" date="2024-03" db="EMBL/GenBank/DDBJ databases">
        <title>Psychrobacter raelis sp. nov. isolated from a dog with peritonitis.</title>
        <authorList>
            <person name="Schiavone A."/>
            <person name="Manzulli V."/>
            <person name="Camarda A."/>
            <person name="Cafiero M.A."/>
            <person name="Vasco I."/>
            <person name="Marino L."/>
            <person name="Pennuzzi G."/>
            <person name="Serrecchia L."/>
            <person name="Galante D."/>
            <person name="Pugliese N."/>
        </authorList>
    </citation>
    <scope>NUCLEOTIDE SEQUENCE</scope>
    <source>
        <strain evidence="4">PraFG1</strain>
    </source>
</reference>
<dbReference type="SUPFAM" id="SSF56925">
    <property type="entry name" value="OMPA-like"/>
    <property type="match status" value="3"/>
</dbReference>
<dbReference type="AlphaFoldDB" id="A0AAT9PE06"/>